<sequence>MQPQSAPNSEATPYPPCTVQCSNTVEIHRLDYTNQSPSYTQPLIAYGSTSAATLHIARCHAHIRGTTPLHPALGLHSTSVSCGTTSCYTSARGYTSCYTPTQDYILLHPSAGLHPATPQRGATPRYTQPRGNARWL</sequence>
<feature type="region of interest" description="Disordered" evidence="1">
    <location>
        <begin position="115"/>
        <end position="136"/>
    </location>
</feature>
<evidence type="ECO:0000313" key="3">
    <source>
        <dbReference type="Proteomes" id="UP000324222"/>
    </source>
</evidence>
<accession>A0A5B7HI09</accession>
<reference evidence="2 3" key="1">
    <citation type="submission" date="2019-05" db="EMBL/GenBank/DDBJ databases">
        <title>Another draft genome of Portunus trituberculatus and its Hox gene families provides insights of decapod evolution.</title>
        <authorList>
            <person name="Jeong J.-H."/>
            <person name="Song I."/>
            <person name="Kim S."/>
            <person name="Choi T."/>
            <person name="Kim D."/>
            <person name="Ryu S."/>
            <person name="Kim W."/>
        </authorList>
    </citation>
    <scope>NUCLEOTIDE SEQUENCE [LARGE SCALE GENOMIC DNA]</scope>
    <source>
        <tissue evidence="2">Muscle</tissue>
    </source>
</reference>
<dbReference type="AlphaFoldDB" id="A0A5B7HI09"/>
<gene>
    <name evidence="2" type="ORF">E2C01_063784</name>
</gene>
<name>A0A5B7HI09_PORTR</name>
<proteinExistence type="predicted"/>
<comment type="caution">
    <text evidence="2">The sequence shown here is derived from an EMBL/GenBank/DDBJ whole genome shotgun (WGS) entry which is preliminary data.</text>
</comment>
<dbReference type="Proteomes" id="UP000324222">
    <property type="component" value="Unassembled WGS sequence"/>
</dbReference>
<keyword evidence="3" id="KW-1185">Reference proteome</keyword>
<evidence type="ECO:0000313" key="2">
    <source>
        <dbReference type="EMBL" id="MPC69556.1"/>
    </source>
</evidence>
<evidence type="ECO:0000256" key="1">
    <source>
        <dbReference type="SAM" id="MobiDB-lite"/>
    </source>
</evidence>
<dbReference type="EMBL" id="VSRR010029639">
    <property type="protein sequence ID" value="MPC69556.1"/>
    <property type="molecule type" value="Genomic_DNA"/>
</dbReference>
<protein>
    <submittedName>
        <fullName evidence="2">Uncharacterized protein</fullName>
    </submittedName>
</protein>
<organism evidence="2 3">
    <name type="scientific">Portunus trituberculatus</name>
    <name type="common">Swimming crab</name>
    <name type="synonym">Neptunus trituberculatus</name>
    <dbReference type="NCBI Taxonomy" id="210409"/>
    <lineage>
        <taxon>Eukaryota</taxon>
        <taxon>Metazoa</taxon>
        <taxon>Ecdysozoa</taxon>
        <taxon>Arthropoda</taxon>
        <taxon>Crustacea</taxon>
        <taxon>Multicrustacea</taxon>
        <taxon>Malacostraca</taxon>
        <taxon>Eumalacostraca</taxon>
        <taxon>Eucarida</taxon>
        <taxon>Decapoda</taxon>
        <taxon>Pleocyemata</taxon>
        <taxon>Brachyura</taxon>
        <taxon>Eubrachyura</taxon>
        <taxon>Portunoidea</taxon>
        <taxon>Portunidae</taxon>
        <taxon>Portuninae</taxon>
        <taxon>Portunus</taxon>
    </lineage>
</organism>